<comment type="caution">
    <text evidence="3">The sequence shown here is derived from an EMBL/GenBank/DDBJ whole genome shotgun (WGS) entry which is preliminary data.</text>
</comment>
<evidence type="ECO:0000313" key="3">
    <source>
        <dbReference type="EMBL" id="OGF77293.1"/>
    </source>
</evidence>
<name>A0A1F5WNQ7_9BACT</name>
<evidence type="ECO:0000313" key="4">
    <source>
        <dbReference type="Proteomes" id="UP000177723"/>
    </source>
</evidence>
<dbReference type="InterPro" id="IPR008972">
    <property type="entry name" value="Cupredoxin"/>
</dbReference>
<evidence type="ECO:0000256" key="2">
    <source>
        <dbReference type="SAM" id="Phobius"/>
    </source>
</evidence>
<dbReference type="EMBL" id="MFHT01000022">
    <property type="protein sequence ID" value="OGF77293.1"/>
    <property type="molecule type" value="Genomic_DNA"/>
</dbReference>
<feature type="transmembrane region" description="Helical" evidence="2">
    <location>
        <begin position="5"/>
        <end position="21"/>
    </location>
</feature>
<accession>A0A1F5WNQ7</accession>
<keyword evidence="2" id="KW-0812">Transmembrane</keyword>
<feature type="region of interest" description="Disordered" evidence="1">
    <location>
        <begin position="31"/>
        <end position="52"/>
    </location>
</feature>
<evidence type="ECO:0000256" key="1">
    <source>
        <dbReference type="SAM" id="MobiDB-lite"/>
    </source>
</evidence>
<dbReference type="SUPFAM" id="SSF49503">
    <property type="entry name" value="Cupredoxins"/>
    <property type="match status" value="1"/>
</dbReference>
<gene>
    <name evidence="3" type="ORF">A3F23_00365</name>
</gene>
<proteinExistence type="predicted"/>
<keyword evidence="2" id="KW-1133">Transmembrane helix</keyword>
<dbReference type="AlphaFoldDB" id="A0A1F5WNQ7"/>
<dbReference type="Gene3D" id="2.60.40.420">
    <property type="entry name" value="Cupredoxins - blue copper proteins"/>
    <property type="match status" value="1"/>
</dbReference>
<reference evidence="3 4" key="1">
    <citation type="journal article" date="2016" name="Nat. Commun.">
        <title>Thousands of microbial genomes shed light on interconnected biogeochemical processes in an aquifer system.</title>
        <authorList>
            <person name="Anantharaman K."/>
            <person name="Brown C.T."/>
            <person name="Hug L.A."/>
            <person name="Sharon I."/>
            <person name="Castelle C.J."/>
            <person name="Probst A.J."/>
            <person name="Thomas B.C."/>
            <person name="Singh A."/>
            <person name="Wilkins M.J."/>
            <person name="Karaoz U."/>
            <person name="Brodie E.L."/>
            <person name="Williams K.H."/>
            <person name="Hubbard S.S."/>
            <person name="Banfield J.F."/>
        </authorList>
    </citation>
    <scope>NUCLEOTIDE SEQUENCE [LARGE SCALE GENOMIC DNA]</scope>
</reference>
<sequence>MKTLGIIVVIIIIAGAGWYWYSTQYQAPIPEPTSTGTPTPVPSPTPSSTSSSVGVKEVVVDITASGFSPSEVRIKAGDTVKFINKDTKKRWPASGAHPTHLLCPGFDAKPGINPGESYSFTFTEVKTCPTHDHLNPTQFGKIIVE</sequence>
<dbReference type="Proteomes" id="UP000177723">
    <property type="component" value="Unassembled WGS sequence"/>
</dbReference>
<protein>
    <submittedName>
        <fullName evidence="3">Uncharacterized protein</fullName>
    </submittedName>
</protein>
<organism evidence="3 4">
    <name type="scientific">Candidatus Giovannonibacteria bacterium RIFCSPHIGHO2_12_FULL_43_15</name>
    <dbReference type="NCBI Taxonomy" id="1798341"/>
    <lineage>
        <taxon>Bacteria</taxon>
        <taxon>Candidatus Giovannoniibacteriota</taxon>
    </lineage>
</organism>
<keyword evidence="2" id="KW-0472">Membrane</keyword>